<proteinExistence type="predicted"/>
<sequence length="205" mass="22288">MDRNKKVGPDAWRAHREGSTAGEVSHYGTCRSGGIGLILRFVPLGKSPATSSSSGAGSSSSRNAGVDEAPPGRKPSWPLQHRHDDQQRRRRQQQHCRTRHSKMELVQASLIPGFVPLGKSPATSSSSGAGSSSSRNAGVDEAPPGRKPSWPLQHRHDDQQRRRRQQQHCRTRHSKMELPRLEESRASRYRTTTSSGGGSGGCIAG</sequence>
<accession>A0A6A3H913</accession>
<feature type="compositionally biased region" description="Basic residues" evidence="1">
    <location>
        <begin position="88"/>
        <end position="100"/>
    </location>
</feature>
<feature type="compositionally biased region" description="Gly residues" evidence="1">
    <location>
        <begin position="195"/>
        <end position="205"/>
    </location>
</feature>
<feature type="region of interest" description="Disordered" evidence="1">
    <location>
        <begin position="116"/>
        <end position="205"/>
    </location>
</feature>
<evidence type="ECO:0000313" key="2">
    <source>
        <dbReference type="EMBL" id="KAE8965642.1"/>
    </source>
</evidence>
<feature type="compositionally biased region" description="Low complexity" evidence="1">
    <location>
        <begin position="120"/>
        <end position="134"/>
    </location>
</feature>
<comment type="caution">
    <text evidence="2">The sequence shown here is derived from an EMBL/GenBank/DDBJ whole genome shotgun (WGS) entry which is preliminary data.</text>
</comment>
<dbReference type="EMBL" id="QXFW01004456">
    <property type="protein sequence ID" value="KAE8965642.1"/>
    <property type="molecule type" value="Genomic_DNA"/>
</dbReference>
<feature type="compositionally biased region" description="Basic and acidic residues" evidence="1">
    <location>
        <begin position="174"/>
        <end position="186"/>
    </location>
</feature>
<protein>
    <submittedName>
        <fullName evidence="2">Uncharacterized protein</fullName>
    </submittedName>
</protein>
<feature type="region of interest" description="Disordered" evidence="1">
    <location>
        <begin position="1"/>
        <end position="27"/>
    </location>
</feature>
<reference evidence="2 3" key="1">
    <citation type="submission" date="2018-09" db="EMBL/GenBank/DDBJ databases">
        <title>Genomic investigation of the strawberry pathogen Phytophthora fragariae indicates pathogenicity is determined by transcriptional variation in three key races.</title>
        <authorList>
            <person name="Adams T.M."/>
            <person name="Armitage A.D."/>
            <person name="Sobczyk M.K."/>
            <person name="Bates H.J."/>
            <person name="Dunwell J.M."/>
            <person name="Nellist C.F."/>
            <person name="Harrison R.J."/>
        </authorList>
    </citation>
    <scope>NUCLEOTIDE SEQUENCE [LARGE SCALE GENOMIC DNA]</scope>
    <source>
        <strain evidence="2 3">SCRP245</strain>
    </source>
</reference>
<organism evidence="2 3">
    <name type="scientific">Phytophthora fragariae</name>
    <dbReference type="NCBI Taxonomy" id="53985"/>
    <lineage>
        <taxon>Eukaryota</taxon>
        <taxon>Sar</taxon>
        <taxon>Stramenopiles</taxon>
        <taxon>Oomycota</taxon>
        <taxon>Peronosporomycetes</taxon>
        <taxon>Peronosporales</taxon>
        <taxon>Peronosporaceae</taxon>
        <taxon>Phytophthora</taxon>
    </lineage>
</organism>
<evidence type="ECO:0000313" key="3">
    <source>
        <dbReference type="Proteomes" id="UP000460718"/>
    </source>
</evidence>
<evidence type="ECO:0000256" key="1">
    <source>
        <dbReference type="SAM" id="MobiDB-lite"/>
    </source>
</evidence>
<feature type="compositionally biased region" description="Basic and acidic residues" evidence="1">
    <location>
        <begin position="1"/>
        <end position="18"/>
    </location>
</feature>
<dbReference type="Proteomes" id="UP000460718">
    <property type="component" value="Unassembled WGS sequence"/>
</dbReference>
<feature type="compositionally biased region" description="Basic residues" evidence="1">
    <location>
        <begin position="161"/>
        <end position="173"/>
    </location>
</feature>
<feature type="region of interest" description="Disordered" evidence="1">
    <location>
        <begin position="45"/>
        <end position="104"/>
    </location>
</feature>
<feature type="compositionally biased region" description="Low complexity" evidence="1">
    <location>
        <begin position="47"/>
        <end position="61"/>
    </location>
</feature>
<gene>
    <name evidence="2" type="ORF">PF011_g28211</name>
</gene>
<name>A0A6A3H913_9STRA</name>
<dbReference type="AlphaFoldDB" id="A0A6A3H913"/>